<dbReference type="EMBL" id="JBEDUW010000002">
    <property type="protein sequence ID" value="KAK9945604.1"/>
    <property type="molecule type" value="Genomic_DNA"/>
</dbReference>
<accession>A0AAW1Y9D8</accession>
<dbReference type="AlphaFoldDB" id="A0AAW1Y9D8"/>
<proteinExistence type="predicted"/>
<dbReference type="PANTHER" id="PTHR42899:SF1">
    <property type="entry name" value="SPERMATOGENESIS-ASSOCIATED PROTEIN 20"/>
    <property type="match status" value="1"/>
</dbReference>
<dbReference type="GO" id="GO:0009507">
    <property type="term" value="C:chloroplast"/>
    <property type="evidence" value="ECO:0007669"/>
    <property type="project" value="TreeGrafter"/>
</dbReference>
<evidence type="ECO:0000313" key="1">
    <source>
        <dbReference type="EMBL" id="KAK9945604.1"/>
    </source>
</evidence>
<organism evidence="1 2">
    <name type="scientific">Rubus argutus</name>
    <name type="common">Southern blackberry</name>
    <dbReference type="NCBI Taxonomy" id="59490"/>
    <lineage>
        <taxon>Eukaryota</taxon>
        <taxon>Viridiplantae</taxon>
        <taxon>Streptophyta</taxon>
        <taxon>Embryophyta</taxon>
        <taxon>Tracheophyta</taxon>
        <taxon>Spermatophyta</taxon>
        <taxon>Magnoliopsida</taxon>
        <taxon>eudicotyledons</taxon>
        <taxon>Gunneridae</taxon>
        <taxon>Pentapetalae</taxon>
        <taxon>rosids</taxon>
        <taxon>fabids</taxon>
        <taxon>Rosales</taxon>
        <taxon>Rosaceae</taxon>
        <taxon>Rosoideae</taxon>
        <taxon>Rosoideae incertae sedis</taxon>
        <taxon>Rubus</taxon>
    </lineage>
</organism>
<gene>
    <name evidence="1" type="ORF">M0R45_011112</name>
</gene>
<reference evidence="1 2" key="1">
    <citation type="journal article" date="2023" name="G3 (Bethesda)">
        <title>A chromosome-length genome assembly and annotation of blackberry (Rubus argutus, cv. 'Hillquist').</title>
        <authorList>
            <person name="Bruna T."/>
            <person name="Aryal R."/>
            <person name="Dudchenko O."/>
            <person name="Sargent D.J."/>
            <person name="Mead D."/>
            <person name="Buti M."/>
            <person name="Cavallini A."/>
            <person name="Hytonen T."/>
            <person name="Andres J."/>
            <person name="Pham M."/>
            <person name="Weisz D."/>
            <person name="Mascagni F."/>
            <person name="Usai G."/>
            <person name="Natali L."/>
            <person name="Bassil N."/>
            <person name="Fernandez G.E."/>
            <person name="Lomsadze A."/>
            <person name="Armour M."/>
            <person name="Olukolu B."/>
            <person name="Poorten T."/>
            <person name="Britton C."/>
            <person name="Davik J."/>
            <person name="Ashrafi H."/>
            <person name="Aiden E.L."/>
            <person name="Borodovsky M."/>
            <person name="Worthington M."/>
        </authorList>
    </citation>
    <scope>NUCLEOTIDE SEQUENCE [LARGE SCALE GENOMIC DNA]</scope>
    <source>
        <strain evidence="1">PI 553951</strain>
    </source>
</reference>
<dbReference type="Proteomes" id="UP001457282">
    <property type="component" value="Unassembled WGS sequence"/>
</dbReference>
<protein>
    <submittedName>
        <fullName evidence="1">Uncharacterized protein</fullName>
    </submittedName>
</protein>
<sequence length="124" mass="13557">MNYFLIGREAAILIPQVKTLILASIVAGNRSEHYRRDAEHVLAVFETRLKDMAMAVPLMCCAADMLTVPARKQVVLVGQRTVEFENMLAAAHASYDTNKRLFTAPVVDPGSLEALLSQKSAPSA</sequence>
<dbReference type="PANTHER" id="PTHR42899">
    <property type="entry name" value="SPERMATOGENESIS-ASSOCIATED PROTEIN 20"/>
    <property type="match status" value="1"/>
</dbReference>
<keyword evidence="2" id="KW-1185">Reference proteome</keyword>
<evidence type="ECO:0000313" key="2">
    <source>
        <dbReference type="Proteomes" id="UP001457282"/>
    </source>
</evidence>
<dbReference type="InterPro" id="IPR024705">
    <property type="entry name" value="Ssp411"/>
</dbReference>
<comment type="caution">
    <text evidence="1">The sequence shown here is derived from an EMBL/GenBank/DDBJ whole genome shotgun (WGS) entry which is preliminary data.</text>
</comment>
<name>A0AAW1Y9D8_RUBAR</name>